<dbReference type="AlphaFoldDB" id="A0A0E0PEQ6"/>
<dbReference type="Pfam" id="PF00076">
    <property type="entry name" value="RRM_1"/>
    <property type="match status" value="1"/>
</dbReference>
<dbReference type="InterPro" id="IPR012677">
    <property type="entry name" value="Nucleotide-bd_a/b_plait_sf"/>
</dbReference>
<reference evidence="5" key="1">
    <citation type="submission" date="2013-06" db="EMBL/GenBank/DDBJ databases">
        <authorList>
            <person name="Zhao Q."/>
        </authorList>
    </citation>
    <scope>NUCLEOTIDE SEQUENCE</scope>
    <source>
        <strain evidence="5">cv. W1943</strain>
    </source>
</reference>
<organism evidence="4 5">
    <name type="scientific">Oryza rufipogon</name>
    <name type="common">Brownbeard rice</name>
    <name type="synonym">Asian wild rice</name>
    <dbReference type="NCBI Taxonomy" id="4529"/>
    <lineage>
        <taxon>Eukaryota</taxon>
        <taxon>Viridiplantae</taxon>
        <taxon>Streptophyta</taxon>
        <taxon>Embryophyta</taxon>
        <taxon>Tracheophyta</taxon>
        <taxon>Spermatophyta</taxon>
        <taxon>Magnoliopsida</taxon>
        <taxon>Liliopsida</taxon>
        <taxon>Poales</taxon>
        <taxon>Poaceae</taxon>
        <taxon>BOP clade</taxon>
        <taxon>Oryzoideae</taxon>
        <taxon>Oryzeae</taxon>
        <taxon>Oryzinae</taxon>
        <taxon>Oryza</taxon>
    </lineage>
</organism>
<dbReference type="PANTHER" id="PTHR32343">
    <property type="entry name" value="SERINE/ARGININE-RICH SPLICING FACTOR"/>
    <property type="match status" value="1"/>
</dbReference>
<keyword evidence="1" id="KW-0694">RNA-binding</keyword>
<dbReference type="Gramene" id="ORUFI04G28630.1">
    <property type="protein sequence ID" value="ORUFI04G28630.1"/>
    <property type="gene ID" value="ORUFI04G28630"/>
</dbReference>
<dbReference type="OMA" id="CIARWGQ"/>
<dbReference type="Proteomes" id="UP000008022">
    <property type="component" value="Unassembled WGS sequence"/>
</dbReference>
<evidence type="ECO:0000256" key="2">
    <source>
        <dbReference type="SAM" id="MobiDB-lite"/>
    </source>
</evidence>
<evidence type="ECO:0000259" key="3">
    <source>
        <dbReference type="PROSITE" id="PS50102"/>
    </source>
</evidence>
<keyword evidence="5" id="KW-1185">Reference proteome</keyword>
<evidence type="ECO:0000256" key="1">
    <source>
        <dbReference type="PROSITE-ProRule" id="PRU00176"/>
    </source>
</evidence>
<reference evidence="4" key="2">
    <citation type="submission" date="2015-06" db="UniProtKB">
        <authorList>
            <consortium name="EnsemblPlants"/>
        </authorList>
    </citation>
    <scope>IDENTIFICATION</scope>
</reference>
<sequence>MAHVNEPPVPPPLPRTDWLSREEEDDLGATGERSQAKPLLALRTKFHRYGLDWRAPTVRWCGWVAFKPSPRVVAAEQEGEVGGKPRRIQGRGIMSGTGYTVEVTNLSSRASESDLHEFFSFSGAIEHIELIRSGEYGSTAYVTFKEPYSLETAVLLSGATIVDQPVCIARWGQPNEPYNFWDTPNWYTEEEIEYRTYQTCQFNSTPQEALTIAQDVVKTMLARGYVLSKDALARARAFDESHQVTATAAAKAAELSKRIGLTDRVSGLTDRVSAGVGAIRSVDETYHVSETTKTVATATGRTAVKVVNGIMTSSYFSAGAMMLSDALHRAAQAAADLAAHGRHN</sequence>
<dbReference type="PANTHER" id="PTHR32343:SF26">
    <property type="entry name" value="RNA-BINDING (RRM_RBD_RNP MOTIFS) FAMILY PROTEIN"/>
    <property type="match status" value="1"/>
</dbReference>
<feature type="domain" description="RRM" evidence="3">
    <location>
        <begin position="99"/>
        <end position="173"/>
    </location>
</feature>
<protein>
    <recommendedName>
        <fullName evidence="3">RRM domain-containing protein</fullName>
    </recommendedName>
</protein>
<dbReference type="Gene3D" id="3.30.70.330">
    <property type="match status" value="1"/>
</dbReference>
<dbReference type="InterPro" id="IPR035979">
    <property type="entry name" value="RBD_domain_sf"/>
</dbReference>
<dbReference type="SUPFAM" id="SSF54928">
    <property type="entry name" value="RNA-binding domain, RBD"/>
    <property type="match status" value="1"/>
</dbReference>
<evidence type="ECO:0000313" key="4">
    <source>
        <dbReference type="EnsemblPlants" id="ORUFI04G28630.1"/>
    </source>
</evidence>
<dbReference type="GO" id="GO:0003723">
    <property type="term" value="F:RNA binding"/>
    <property type="evidence" value="ECO:0007669"/>
    <property type="project" value="UniProtKB-UniRule"/>
</dbReference>
<dbReference type="InterPro" id="IPR034360">
    <property type="entry name" value="Vip1-like_RRM_plant"/>
</dbReference>
<dbReference type="CDD" id="cd12269">
    <property type="entry name" value="RRM_Vip1_like"/>
    <property type="match status" value="1"/>
</dbReference>
<proteinExistence type="predicted"/>
<evidence type="ECO:0000313" key="5">
    <source>
        <dbReference type="Proteomes" id="UP000008022"/>
    </source>
</evidence>
<feature type="region of interest" description="Disordered" evidence="2">
    <location>
        <begin position="1"/>
        <end position="33"/>
    </location>
</feature>
<name>A0A0E0PEQ6_ORYRU</name>
<dbReference type="STRING" id="4529.A0A0E0PEQ6"/>
<dbReference type="HOGENOM" id="CLU_060647_1_0_1"/>
<dbReference type="InterPro" id="IPR000504">
    <property type="entry name" value="RRM_dom"/>
</dbReference>
<dbReference type="EnsemblPlants" id="ORUFI04G28630.1">
    <property type="protein sequence ID" value="ORUFI04G28630.1"/>
    <property type="gene ID" value="ORUFI04G28630"/>
</dbReference>
<accession>A0A0E0PEQ6</accession>
<dbReference type="SMART" id="SM00360">
    <property type="entry name" value="RRM"/>
    <property type="match status" value="1"/>
</dbReference>
<dbReference type="PROSITE" id="PS50102">
    <property type="entry name" value="RRM"/>
    <property type="match status" value="1"/>
</dbReference>
<dbReference type="eggNOG" id="ENOG502QUTK">
    <property type="taxonomic scope" value="Eukaryota"/>
</dbReference>